<evidence type="ECO:0000313" key="15">
    <source>
        <dbReference type="Proteomes" id="UP001591681"/>
    </source>
</evidence>
<evidence type="ECO:0000256" key="10">
    <source>
        <dbReference type="ARBA" id="ARBA00023180"/>
    </source>
</evidence>
<name>A0ABD1KUZ2_9TELE</name>
<dbReference type="InterPro" id="IPR045915">
    <property type="entry name" value="S22A4/5"/>
</dbReference>
<keyword evidence="6" id="KW-0067">ATP-binding</keyword>
<accession>A0ABD1KUZ2</accession>
<feature type="transmembrane region" description="Helical" evidence="12">
    <location>
        <begin position="147"/>
        <end position="164"/>
    </location>
</feature>
<feature type="compositionally biased region" description="Basic and acidic residues" evidence="11">
    <location>
        <begin position="701"/>
        <end position="716"/>
    </location>
</feature>
<dbReference type="PROSITE" id="PS00216">
    <property type="entry name" value="SUGAR_TRANSPORT_1"/>
    <property type="match status" value="1"/>
</dbReference>
<dbReference type="AlphaFoldDB" id="A0ABD1KUZ2"/>
<proteinExistence type="inferred from homology"/>
<evidence type="ECO:0000256" key="4">
    <source>
        <dbReference type="ARBA" id="ARBA00022692"/>
    </source>
</evidence>
<evidence type="ECO:0000313" key="14">
    <source>
        <dbReference type="EMBL" id="KAL2102558.1"/>
    </source>
</evidence>
<evidence type="ECO:0000256" key="1">
    <source>
        <dbReference type="ARBA" id="ARBA00004651"/>
    </source>
</evidence>
<feature type="transmembrane region" description="Helical" evidence="12">
    <location>
        <begin position="20"/>
        <end position="41"/>
    </location>
</feature>
<dbReference type="InterPro" id="IPR036259">
    <property type="entry name" value="MFS_trans_sf"/>
</dbReference>
<keyword evidence="4 12" id="KW-0812">Transmembrane</keyword>
<feature type="transmembrane region" description="Helical" evidence="12">
    <location>
        <begin position="373"/>
        <end position="394"/>
    </location>
</feature>
<feature type="domain" description="Major facilitator superfamily (MFS) profile" evidence="13">
    <location>
        <begin position="88"/>
        <end position="514"/>
    </location>
</feature>
<evidence type="ECO:0000256" key="12">
    <source>
        <dbReference type="SAM" id="Phobius"/>
    </source>
</evidence>
<dbReference type="GO" id="GO:0015651">
    <property type="term" value="F:quaternary ammonium group transmembrane transporter activity"/>
    <property type="evidence" value="ECO:0007669"/>
    <property type="project" value="UniProtKB-ARBA"/>
</dbReference>
<dbReference type="EMBL" id="JBHFQA010000002">
    <property type="protein sequence ID" value="KAL2102558.1"/>
    <property type="molecule type" value="Genomic_DNA"/>
</dbReference>
<protein>
    <recommendedName>
        <fullName evidence="13">Major facilitator superfamily (MFS) profile domain-containing protein</fullName>
    </recommendedName>
</protein>
<evidence type="ECO:0000256" key="6">
    <source>
        <dbReference type="ARBA" id="ARBA00022840"/>
    </source>
</evidence>
<feature type="transmembrane region" description="Helical" evidence="12">
    <location>
        <begin position="401"/>
        <end position="420"/>
    </location>
</feature>
<gene>
    <name evidence="14" type="ORF">ACEWY4_001726</name>
</gene>
<dbReference type="FunFam" id="1.20.1250.20:FF:000070">
    <property type="entry name" value="Solute carrier family 22 member 5"/>
    <property type="match status" value="1"/>
</dbReference>
<comment type="similarity">
    <text evidence="2">Belongs to the major facilitator (TC 2.A.1) superfamily. Organic cation transporter (TC 2.A.1.19) family.</text>
</comment>
<evidence type="ECO:0000256" key="5">
    <source>
        <dbReference type="ARBA" id="ARBA00022741"/>
    </source>
</evidence>
<dbReference type="InterPro" id="IPR005828">
    <property type="entry name" value="MFS_sugar_transport-like"/>
</dbReference>
<evidence type="ECO:0000256" key="8">
    <source>
        <dbReference type="ARBA" id="ARBA00023065"/>
    </source>
</evidence>
<dbReference type="Gene3D" id="1.20.1250.20">
    <property type="entry name" value="MFS general substrate transporter like domains"/>
    <property type="match status" value="1"/>
</dbReference>
<keyword evidence="9 12" id="KW-0472">Membrane</keyword>
<keyword evidence="8" id="KW-0406">Ion transport</keyword>
<dbReference type="InterPro" id="IPR005829">
    <property type="entry name" value="Sugar_transporter_CS"/>
</dbReference>
<dbReference type="InterPro" id="IPR020846">
    <property type="entry name" value="MFS_dom"/>
</dbReference>
<feature type="transmembrane region" description="Helical" evidence="12">
    <location>
        <begin position="195"/>
        <end position="218"/>
    </location>
</feature>
<feature type="region of interest" description="Disordered" evidence="11">
    <location>
        <begin position="987"/>
        <end position="1025"/>
    </location>
</feature>
<evidence type="ECO:0000256" key="7">
    <source>
        <dbReference type="ARBA" id="ARBA00022989"/>
    </source>
</evidence>
<keyword evidence="3" id="KW-0813">Transport</keyword>
<comment type="caution">
    <text evidence="14">The sequence shown here is derived from an EMBL/GenBank/DDBJ whole genome shotgun (WGS) entry which is preliminary data.</text>
</comment>
<feature type="transmembrane region" description="Helical" evidence="12">
    <location>
        <begin position="489"/>
        <end position="509"/>
    </location>
</feature>
<dbReference type="GO" id="GO:0005524">
    <property type="term" value="F:ATP binding"/>
    <property type="evidence" value="ECO:0007669"/>
    <property type="project" value="UniProtKB-KW"/>
</dbReference>
<evidence type="ECO:0000256" key="9">
    <source>
        <dbReference type="ARBA" id="ARBA00023136"/>
    </source>
</evidence>
<dbReference type="GO" id="GO:0005886">
    <property type="term" value="C:plasma membrane"/>
    <property type="evidence" value="ECO:0007669"/>
    <property type="project" value="UniProtKB-SubCell"/>
</dbReference>
<feature type="transmembrane region" description="Helical" evidence="12">
    <location>
        <begin position="171"/>
        <end position="189"/>
    </location>
</feature>
<dbReference type="PROSITE" id="PS50850">
    <property type="entry name" value="MFS"/>
    <property type="match status" value="1"/>
</dbReference>
<keyword evidence="5" id="KW-0547">Nucleotide-binding</keyword>
<reference evidence="14 15" key="1">
    <citation type="submission" date="2024-09" db="EMBL/GenBank/DDBJ databases">
        <title>A chromosome-level genome assembly of Gray's grenadier anchovy, Coilia grayii.</title>
        <authorList>
            <person name="Fu Z."/>
        </authorList>
    </citation>
    <scope>NUCLEOTIDE SEQUENCE [LARGE SCALE GENOMIC DNA]</scope>
    <source>
        <strain evidence="14">G4</strain>
        <tissue evidence="14">Muscle</tissue>
    </source>
</reference>
<dbReference type="PANTHER" id="PTHR24064">
    <property type="entry name" value="SOLUTE CARRIER FAMILY 22 MEMBER"/>
    <property type="match status" value="1"/>
</dbReference>
<dbReference type="SUPFAM" id="SSF103473">
    <property type="entry name" value="MFS general substrate transporter"/>
    <property type="match status" value="1"/>
</dbReference>
<dbReference type="GO" id="GO:0006811">
    <property type="term" value="P:monoatomic ion transport"/>
    <property type="evidence" value="ECO:0007669"/>
    <property type="project" value="UniProtKB-KW"/>
</dbReference>
<feature type="transmembrane region" description="Helical" evidence="12">
    <location>
        <begin position="230"/>
        <end position="253"/>
    </location>
</feature>
<feature type="transmembrane region" description="Helical" evidence="12">
    <location>
        <begin position="259"/>
        <end position="277"/>
    </location>
</feature>
<keyword evidence="7 12" id="KW-1133">Transmembrane helix</keyword>
<feature type="compositionally biased region" description="Acidic residues" evidence="11">
    <location>
        <begin position="717"/>
        <end position="728"/>
    </location>
</feature>
<dbReference type="Proteomes" id="UP001591681">
    <property type="component" value="Unassembled WGS sequence"/>
</dbReference>
<keyword evidence="10" id="KW-0325">Glycoprotein</keyword>
<evidence type="ECO:0000256" key="2">
    <source>
        <dbReference type="ARBA" id="ARBA00009203"/>
    </source>
</evidence>
<evidence type="ECO:0000256" key="3">
    <source>
        <dbReference type="ARBA" id="ARBA00022448"/>
    </source>
</evidence>
<evidence type="ECO:0000256" key="11">
    <source>
        <dbReference type="SAM" id="MobiDB-lite"/>
    </source>
</evidence>
<dbReference type="CDD" id="cd17376">
    <property type="entry name" value="MFS_SLC22A4_5_OCTN1_2"/>
    <property type="match status" value="1"/>
</dbReference>
<evidence type="ECO:0000259" key="13">
    <source>
        <dbReference type="PROSITE" id="PS50850"/>
    </source>
</evidence>
<keyword evidence="15" id="KW-1185">Reference proteome</keyword>
<organism evidence="14 15">
    <name type="scientific">Coilia grayii</name>
    <name type="common">Gray's grenadier anchovy</name>
    <dbReference type="NCBI Taxonomy" id="363190"/>
    <lineage>
        <taxon>Eukaryota</taxon>
        <taxon>Metazoa</taxon>
        <taxon>Chordata</taxon>
        <taxon>Craniata</taxon>
        <taxon>Vertebrata</taxon>
        <taxon>Euteleostomi</taxon>
        <taxon>Actinopterygii</taxon>
        <taxon>Neopterygii</taxon>
        <taxon>Teleostei</taxon>
        <taxon>Clupei</taxon>
        <taxon>Clupeiformes</taxon>
        <taxon>Clupeoidei</taxon>
        <taxon>Engraulidae</taxon>
        <taxon>Coilinae</taxon>
        <taxon>Coilia</taxon>
    </lineage>
</organism>
<comment type="subcellular location">
    <subcellularLocation>
        <location evidence="1">Cell membrane</location>
        <topology evidence="1">Multi-pass membrane protein</topology>
    </subcellularLocation>
</comment>
<sequence length="1055" mass="120782">MREYDNITSFLGSWGPFQRLVFFSLAFSILPNGLVGIYIVFVGDTPPHECLVPEESNISAGWRNVSIPLLETDGALRRHSCRRYRLDLLRNFSLLNLVPHMDVNLSQVPQEGCLDGWKYSKDVYQSTIVTEWDLVCENEHKEPLTTSIYFLGVLVGTFISGQLSDRYGRRPVLFGTMAMQTLTIFIQIFSPSWEAFTAIFFFVGASGFSNYVIGYVLGSEILSPGTRVMFCSLGVFMASGVGGMLLPLFAFFLRDWRLLVIPMAASGLLYIPLWWLIPESPRWLLSQGRVEEAEAILRHAGRMNKVPVPDVIFTPAEIMEAQAKKEKKHNMLDILRSCNAVALIIICSILWMVITMSYFGLLLNTTNLHGDPYFNFFLSAIVEIPAYVMAMLLLRFCPRRFCQSSTLFLGGGVILFIQLVPTDLPGVAILLEMLGKFGITTAFCVVYAVTSELFPTVVRNMAMGTCSMAARIGSIVSPFIIYLGNYYRYLPYLLIGTLAVFSGLLCFVLPETFGRVLPETITEMQTVRRASSFTAIKRKVTHRRLDPLAEYGRRVREAEETGSAAVMRQLATAPVDLLDVRGLVDEVERRRMRHDIMMMEMDRMEKENDEPTRSEASQSHACLHRLMSVSDFKLRAPHEEPPTTLMCACRLAAVAEGNATQTPAPRAALEHKEDSEGEEEVMAERCSETAAAESGSEGEEGGDKKMADRQAERAEAESDNEDGSSSDEDAAMHILSPRNTNCRTVPDLSAVCNNTRGLQGSDLKQRLGELRVLVLSAERKLQLVKELKEDAKAHYKRQEEHLQVQKKFYKVNKTSTLSGMKKEAKELLQAEKVDMENGQRRVETELKIVKAQLMASLQTHKKNLMEEEKKEKKKQKILEKQAKEEKVKQKKLEKEEEKIFKKLLAEEIKMRKAEMMRIHEEQKRREKEREMLERCREEEMKKLEEKLENGDKKDKNRRWTIHWKLKRKRKAPGQSMEEKAELLKYKKQQLENEQMRRETEEKMKQRMEMQKREEEKKRGLEERSAVEQEANDWVCRMRVVLTRVRVGEARLNKII</sequence>
<feature type="region of interest" description="Disordered" evidence="11">
    <location>
        <begin position="659"/>
        <end position="728"/>
    </location>
</feature>
<feature type="transmembrane region" description="Helical" evidence="12">
    <location>
        <begin position="334"/>
        <end position="361"/>
    </location>
</feature>
<dbReference type="Pfam" id="PF00083">
    <property type="entry name" value="Sugar_tr"/>
    <property type="match status" value="1"/>
</dbReference>